<evidence type="ECO:0000313" key="13">
    <source>
        <dbReference type="EMBL" id="PPQ73485.1"/>
    </source>
</evidence>
<evidence type="ECO:0000259" key="11">
    <source>
        <dbReference type="PROSITE" id="PS50893"/>
    </source>
</evidence>
<dbReference type="SUPFAM" id="SSF52540">
    <property type="entry name" value="P-loop containing nucleoside triphosphate hydrolases"/>
    <property type="match status" value="2"/>
</dbReference>
<feature type="transmembrane region" description="Helical" evidence="10">
    <location>
        <begin position="1060"/>
        <end position="1085"/>
    </location>
</feature>
<dbReference type="InterPro" id="IPR017871">
    <property type="entry name" value="ABC_transporter-like_CS"/>
</dbReference>
<reference evidence="13 14" key="1">
    <citation type="journal article" date="2018" name="Evol. Lett.">
        <title>Horizontal gene cluster transfer increased hallucinogenic mushroom diversity.</title>
        <authorList>
            <person name="Reynolds H.T."/>
            <person name="Vijayakumar V."/>
            <person name="Gluck-Thaler E."/>
            <person name="Korotkin H.B."/>
            <person name="Matheny P.B."/>
            <person name="Slot J.C."/>
        </authorList>
    </citation>
    <scope>NUCLEOTIDE SEQUENCE [LARGE SCALE GENOMIC DNA]</scope>
    <source>
        <strain evidence="13 14">SRW20</strain>
    </source>
</reference>
<dbReference type="CDD" id="cd18596">
    <property type="entry name" value="ABC_6TM_VMR1_D1_like"/>
    <property type="match status" value="1"/>
</dbReference>
<dbReference type="InterPro" id="IPR027417">
    <property type="entry name" value="P-loop_NTPase"/>
</dbReference>
<evidence type="ECO:0000313" key="14">
    <source>
        <dbReference type="Proteomes" id="UP000284706"/>
    </source>
</evidence>
<feature type="transmembrane region" description="Helical" evidence="10">
    <location>
        <begin position="107"/>
        <end position="125"/>
    </location>
</feature>
<dbReference type="CDD" id="cd03250">
    <property type="entry name" value="ABCC_MRP_domain1"/>
    <property type="match status" value="1"/>
</dbReference>
<name>A0A409W4U0_9AGAR</name>
<gene>
    <name evidence="13" type="ORF">CVT26_010187</name>
</gene>
<comment type="caution">
    <text evidence="13">The sequence shown here is derived from an EMBL/GenBank/DDBJ whole genome shotgun (WGS) entry which is preliminary data.</text>
</comment>
<dbReference type="GO" id="GO:0005524">
    <property type="term" value="F:ATP binding"/>
    <property type="evidence" value="ECO:0007669"/>
    <property type="project" value="UniProtKB-KW"/>
</dbReference>
<protein>
    <submittedName>
        <fullName evidence="13">Uncharacterized protein</fullName>
    </submittedName>
</protein>
<keyword evidence="5" id="KW-0547">Nucleotide-binding</keyword>
<feature type="transmembrane region" description="Helical" evidence="10">
    <location>
        <begin position="145"/>
        <end position="167"/>
    </location>
</feature>
<dbReference type="CDD" id="cd18604">
    <property type="entry name" value="ABC_6TM_VMR1_D2_like"/>
    <property type="match status" value="1"/>
</dbReference>
<dbReference type="InterPro" id="IPR011527">
    <property type="entry name" value="ABC1_TM_dom"/>
</dbReference>
<feature type="transmembrane region" description="Helical" evidence="10">
    <location>
        <begin position="320"/>
        <end position="345"/>
    </location>
</feature>
<keyword evidence="8 10" id="KW-0472">Membrane</keyword>
<feature type="transmembrane region" description="Helical" evidence="10">
    <location>
        <begin position="511"/>
        <end position="529"/>
    </location>
</feature>
<dbReference type="GO" id="GO:0016887">
    <property type="term" value="F:ATP hydrolysis activity"/>
    <property type="evidence" value="ECO:0007669"/>
    <property type="project" value="InterPro"/>
</dbReference>
<dbReference type="PANTHER" id="PTHR24223">
    <property type="entry name" value="ATP-BINDING CASSETTE SUB-FAMILY C"/>
    <property type="match status" value="1"/>
</dbReference>
<feature type="transmembrane region" description="Helical" evidence="10">
    <location>
        <begin position="365"/>
        <end position="388"/>
    </location>
</feature>
<evidence type="ECO:0000256" key="3">
    <source>
        <dbReference type="ARBA" id="ARBA00022692"/>
    </source>
</evidence>
<evidence type="ECO:0000256" key="5">
    <source>
        <dbReference type="ARBA" id="ARBA00022741"/>
    </source>
</evidence>
<dbReference type="PROSITE" id="PS50929">
    <property type="entry name" value="ABC_TM1F"/>
    <property type="match status" value="2"/>
</dbReference>
<dbReference type="Proteomes" id="UP000284706">
    <property type="component" value="Unassembled WGS sequence"/>
</dbReference>
<feature type="domain" description="ABC transporter" evidence="11">
    <location>
        <begin position="719"/>
        <end position="976"/>
    </location>
</feature>
<dbReference type="InterPro" id="IPR036640">
    <property type="entry name" value="ABC1_TM_sf"/>
</dbReference>
<keyword evidence="6" id="KW-0067">ATP-binding</keyword>
<evidence type="ECO:0000259" key="12">
    <source>
        <dbReference type="PROSITE" id="PS50929"/>
    </source>
</evidence>
<dbReference type="Gene3D" id="3.40.50.300">
    <property type="entry name" value="P-loop containing nucleotide triphosphate hydrolases"/>
    <property type="match status" value="2"/>
</dbReference>
<dbReference type="FunFam" id="1.20.1560.10:FF:000013">
    <property type="entry name" value="ABC transporter C family member 2"/>
    <property type="match status" value="1"/>
</dbReference>
<feature type="compositionally biased region" description="Low complexity" evidence="9">
    <location>
        <begin position="420"/>
        <end position="430"/>
    </location>
</feature>
<feature type="transmembrane region" description="Helical" evidence="10">
    <location>
        <begin position="174"/>
        <end position="192"/>
    </location>
</feature>
<feature type="region of interest" description="Disordered" evidence="9">
    <location>
        <begin position="420"/>
        <end position="478"/>
    </location>
</feature>
<dbReference type="PANTHER" id="PTHR24223:SF356">
    <property type="entry name" value="ATP-BINDING CASSETTE TRANSPORTER ABC4"/>
    <property type="match status" value="1"/>
</dbReference>
<proteinExistence type="predicted"/>
<evidence type="ECO:0000256" key="2">
    <source>
        <dbReference type="ARBA" id="ARBA00022448"/>
    </source>
</evidence>
<feature type="transmembrane region" description="Helical" evidence="10">
    <location>
        <begin position="1156"/>
        <end position="1176"/>
    </location>
</feature>
<evidence type="ECO:0000256" key="1">
    <source>
        <dbReference type="ARBA" id="ARBA00004141"/>
    </source>
</evidence>
<organism evidence="13 14">
    <name type="scientific">Gymnopilus dilepis</name>
    <dbReference type="NCBI Taxonomy" id="231916"/>
    <lineage>
        <taxon>Eukaryota</taxon>
        <taxon>Fungi</taxon>
        <taxon>Dikarya</taxon>
        <taxon>Basidiomycota</taxon>
        <taxon>Agaricomycotina</taxon>
        <taxon>Agaricomycetes</taxon>
        <taxon>Agaricomycetidae</taxon>
        <taxon>Agaricales</taxon>
        <taxon>Agaricineae</taxon>
        <taxon>Hymenogastraceae</taxon>
        <taxon>Gymnopilus</taxon>
    </lineage>
</organism>
<evidence type="ECO:0000256" key="4">
    <source>
        <dbReference type="ARBA" id="ARBA00022737"/>
    </source>
</evidence>
<feature type="transmembrane region" description="Helical" evidence="10">
    <location>
        <begin position="1017"/>
        <end position="1040"/>
    </location>
</feature>
<dbReference type="GO" id="GO:0016020">
    <property type="term" value="C:membrane"/>
    <property type="evidence" value="ECO:0007669"/>
    <property type="project" value="UniProtKB-SubCell"/>
</dbReference>
<keyword evidence="4" id="KW-0677">Repeat</keyword>
<accession>A0A409W4U0</accession>
<keyword evidence="14" id="KW-1185">Reference proteome</keyword>
<evidence type="ECO:0000256" key="7">
    <source>
        <dbReference type="ARBA" id="ARBA00022989"/>
    </source>
</evidence>
<dbReference type="Gene3D" id="1.20.1560.10">
    <property type="entry name" value="ABC transporter type 1, transmembrane domain"/>
    <property type="match status" value="2"/>
</dbReference>
<feature type="transmembrane region" description="Helical" evidence="10">
    <location>
        <begin position="622"/>
        <end position="642"/>
    </location>
</feature>
<evidence type="ECO:0000256" key="10">
    <source>
        <dbReference type="SAM" id="Phobius"/>
    </source>
</evidence>
<feature type="transmembrane region" description="Helical" evidence="10">
    <location>
        <begin position="1197"/>
        <end position="1215"/>
    </location>
</feature>
<dbReference type="FunCoup" id="A0A409W4U0">
    <property type="interactions" value="37"/>
</dbReference>
<feature type="domain" description="ABC transmembrane type-1" evidence="12">
    <location>
        <begin position="326"/>
        <end position="678"/>
    </location>
</feature>
<dbReference type="FunFam" id="3.40.50.300:FF:000838">
    <property type="entry name" value="ABC multidrug transporter (Eurofung)"/>
    <property type="match status" value="1"/>
</dbReference>
<feature type="transmembrane region" description="Helical" evidence="10">
    <location>
        <begin position="1245"/>
        <end position="1266"/>
    </location>
</feature>
<feature type="transmembrane region" description="Helical" evidence="10">
    <location>
        <begin position="1273"/>
        <end position="1293"/>
    </location>
</feature>
<dbReference type="PROSITE" id="PS00211">
    <property type="entry name" value="ABC_TRANSPORTER_1"/>
    <property type="match status" value="1"/>
</dbReference>
<dbReference type="InterPro" id="IPR050173">
    <property type="entry name" value="ABC_transporter_C-like"/>
</dbReference>
<dbReference type="GO" id="GO:0140359">
    <property type="term" value="F:ABC-type transporter activity"/>
    <property type="evidence" value="ECO:0007669"/>
    <property type="project" value="InterPro"/>
</dbReference>
<dbReference type="Pfam" id="PF00005">
    <property type="entry name" value="ABC_tran"/>
    <property type="match status" value="2"/>
</dbReference>
<dbReference type="InterPro" id="IPR003439">
    <property type="entry name" value="ABC_transporter-like_ATP-bd"/>
</dbReference>
<dbReference type="SUPFAM" id="SSF90123">
    <property type="entry name" value="ABC transporter transmembrane region"/>
    <property type="match status" value="2"/>
</dbReference>
<dbReference type="STRING" id="231916.A0A409W4U0"/>
<feature type="domain" description="ABC transmembrane type-1" evidence="12">
    <location>
        <begin position="1021"/>
        <end position="1300"/>
    </location>
</feature>
<feature type="domain" description="ABC transporter" evidence="11">
    <location>
        <begin position="1337"/>
        <end position="1574"/>
    </location>
</feature>
<keyword evidence="7 10" id="KW-1133">Transmembrane helix</keyword>
<feature type="transmembrane region" description="Helical" evidence="10">
    <location>
        <begin position="38"/>
        <end position="61"/>
    </location>
</feature>
<dbReference type="CDD" id="cd03244">
    <property type="entry name" value="ABCC_MRP_domain2"/>
    <property type="match status" value="1"/>
</dbReference>
<dbReference type="InParanoid" id="A0A409W4U0"/>
<feature type="transmembrane region" description="Helical" evidence="10">
    <location>
        <begin position="535"/>
        <end position="555"/>
    </location>
</feature>
<evidence type="ECO:0000256" key="6">
    <source>
        <dbReference type="ARBA" id="ARBA00022840"/>
    </source>
</evidence>
<feature type="transmembrane region" description="Helical" evidence="10">
    <location>
        <begin position="212"/>
        <end position="231"/>
    </location>
</feature>
<keyword evidence="2" id="KW-0813">Transport</keyword>
<dbReference type="SMART" id="SM00382">
    <property type="entry name" value="AAA"/>
    <property type="match status" value="2"/>
</dbReference>
<dbReference type="InterPro" id="IPR003593">
    <property type="entry name" value="AAA+_ATPase"/>
</dbReference>
<comment type="subcellular location">
    <subcellularLocation>
        <location evidence="1">Membrane</location>
        <topology evidence="1">Multi-pass membrane protein</topology>
    </subcellularLocation>
</comment>
<evidence type="ECO:0000256" key="9">
    <source>
        <dbReference type="SAM" id="MobiDB-lite"/>
    </source>
</evidence>
<keyword evidence="3 10" id="KW-0812">Transmembrane</keyword>
<dbReference type="EMBL" id="NHYE01005402">
    <property type="protein sequence ID" value="PPQ73485.1"/>
    <property type="molecule type" value="Genomic_DNA"/>
</dbReference>
<dbReference type="PROSITE" id="PS50893">
    <property type="entry name" value="ABC_TRANSPORTER_2"/>
    <property type="match status" value="2"/>
</dbReference>
<dbReference type="OrthoDB" id="6500128at2759"/>
<sequence length="1594" mass="177819">MPVAIPFQYQSDSDWLVASSWVKLQELKIEDDAWNNSLVLPLAATCLSGGILLVQALVALWTRHSRDASEETVKPTQEDEGGPQDLRTKLRKYAHAQGGWKIFAFKVARLLGSLTLFALSIVTLFSEQEVQQDLRLDSNFEPSNFPEIAMTVTYWYASFLAAASLVSSKWNRTLTRHCNFVLLTAFGVYFYRDVWPLATYTKKPLDTSEGRLLWAKFGVLTFSAVIIPLFIPRQYIPVDPKEPMEAPNLEQTSSWWSLMVYTFLDPVIFEAYRVPHLPFDRLPVLADYDYSKNLTARAFPHLDVFYGAERRHLFFGLMRVFFWEYLGMTIAIALYALFQFAPPLALNRILTSLETGGRDDYIRPWFWVSCLFFAPLLMSTFFQAYIYLGTMALARTQAVLTELVFEHAFRIRFKAESSSATPTATTPAETPDNRSIAESSNEEQEEHEGDGQSVRTETTAASVKGKGKAVPPPVAAPTPSVVDAKKKDNLVGKINTLVSVDVDNILNAKDFLMVLVQVPLELALATIFLYQVLGWSAIIGFATIVILLPAPGFLAKRIQGIQGKKLERTDARVEAVTETIGVLRMIKLFGWETKMANTIKKKREDELNWIWKDKMTNLANDLINFLIPLLTMLVTYATYTVIMKESLNASKVFSSMAVFAILQNLLHRTSWMVVQTMKGKVSLERIGEFLNKTELLDHFEEKTEPGGTATVAEDHEEEIGFNNATFAWSNDVEDGTQTPSARTFRLRIDGKLTFKKGCINLIVGPTGSGKTSILMALLGEMHFIPTAIDSWYNLPRSRGVAYAAQESWVQNETIRDNILFGSPYDEERYQKVIYQCALKRDLELFEAGDMTEVGEKGLTLSGGQKARVTLARAVYSSAEIILLDDVLAALDVHTSKWIVENCFKGDLIRGRTVLLVTHNVALARPVADNIISVGIDGRAHDLGTDMAAALEDPVLAHEIEQELDEAKLEEEVVDTIKKEDPAKKDGKLILAEEIVEGRVTWRSMMLFLKGLGGENPWFFLFAWMLGMTLMHGGNLVATWYLGYWGSQYDNHNPEDVKVLFYLSIYSSLLVASVVTYAVATTTYIYGTMRASRKINAQLVESILGSTLRWLDETPAARIITRCTQDIAAVDGEIAMMFGAVVELFLCMVVKLSGPVIFTPIFLIPGLIITIIGVYIGNIYLKAQMSVKREMSNARAPVLSHFGAAIAGMVSIRAYGAQQFFRAESLKRVDRYLRIARTSYNLNRWIGIRIDLLGASFTTALASYLLIRRTLNPANVGFSLNMSIEFCSMILWLVRCYNDFEVQANSLERIQSYLDIEHEPKSTPEGKPPAAWPKSGELKVDHLSARYSETGPKVLHELSFEVKSGERIGIVGRTGSGKSSLTLSLLRCIITEGVVYYDGLATNKINLEDLRSSITIIPQMPELLSGTLRRNLDPFDQHDDVTLNSALRAAGLFTLQTETDEARLTLDSGIASGGNNLSVGQRQIIALARAIVRSSKLLILDEATSAIDHKTDSIIQSSLRTELGPDVTILTVAHRLQTIMDADKIMVLDSGRIAEFDTPQALLQKKGGYFKSLVDESGDKKALYAMAEKKASGSR</sequence>
<dbReference type="Pfam" id="PF00664">
    <property type="entry name" value="ABC_membrane"/>
    <property type="match status" value="2"/>
</dbReference>
<evidence type="ECO:0000256" key="8">
    <source>
        <dbReference type="ARBA" id="ARBA00023136"/>
    </source>
</evidence>